<dbReference type="PROSITE" id="PS00463">
    <property type="entry name" value="ZN2_CY6_FUNGAL_1"/>
    <property type="match status" value="1"/>
</dbReference>
<dbReference type="SUPFAM" id="SSF57701">
    <property type="entry name" value="Zn2/Cys6 DNA-binding domain"/>
    <property type="match status" value="1"/>
</dbReference>
<feature type="compositionally biased region" description="Low complexity" evidence="8">
    <location>
        <begin position="800"/>
        <end position="809"/>
    </location>
</feature>
<feature type="compositionally biased region" description="Low complexity" evidence="8">
    <location>
        <begin position="721"/>
        <end position="733"/>
    </location>
</feature>
<keyword evidence="2" id="KW-0479">Metal-binding</keyword>
<dbReference type="GO" id="GO:0000976">
    <property type="term" value="F:transcription cis-regulatory region binding"/>
    <property type="evidence" value="ECO:0007669"/>
    <property type="project" value="TreeGrafter"/>
</dbReference>
<dbReference type="GO" id="GO:0005634">
    <property type="term" value="C:nucleus"/>
    <property type="evidence" value="ECO:0007669"/>
    <property type="project" value="UniProtKB-SubCell"/>
</dbReference>
<dbReference type="EMBL" id="MU839005">
    <property type="protein sequence ID" value="KAK1768430.1"/>
    <property type="molecule type" value="Genomic_DNA"/>
</dbReference>
<evidence type="ECO:0000256" key="2">
    <source>
        <dbReference type="ARBA" id="ARBA00022723"/>
    </source>
</evidence>
<keyword evidence="4" id="KW-0805">Transcription regulation</keyword>
<feature type="region of interest" description="Disordered" evidence="8">
    <location>
        <begin position="684"/>
        <end position="736"/>
    </location>
</feature>
<feature type="region of interest" description="Disordered" evidence="8">
    <location>
        <begin position="789"/>
        <end position="811"/>
    </location>
</feature>
<evidence type="ECO:0000313" key="11">
    <source>
        <dbReference type="Proteomes" id="UP001244011"/>
    </source>
</evidence>
<sequence>MATPTASSSHHQQQQHFQQQHQYNHQQTDPGTAGDGGDGDPKKARACESCRGLKVRCVPDPADPEGACRRCAKAGRACVVTQPTRKRQKKTDSRVAELERKIDALTASLQASRGGAAAAAAAAAAGSDGHVGAVAAAGAAAGSLAARGWAAQAPGGERTLQAQLRTAQGGSQHQSAFVGRTADSQNNQNNNSGSGGGNSPVKNKIYPPPMVMAGQKRKFTESRDSAAENAREAHPATPQSQNNPGHDYLDVVDRGVLTMDRAAELFIRYTDQMVSHLPGVVFPAGTTAAEVRKSTPTLFHAIMAASSSEFPLIQRRMVKELMEIFAEKVIVRGEKSLELVQALHVAVIWYWPPEHFEELKFYQLVHISAVMALDIGLGRKLGNPGGFRKYIQSSAYNHQHVRKPRSPDPTSIECRRAWLVCYFLATNTSMAMHRPNLVRWSSFMAECMDVLESSPDAAPTDKYLCHLVWCHKLAEDVGIQFSMDDPSTAVSIADARTQYALRAFERELDRYRKSIPDDMLLPTLKMSFHVISLYMHETATQIDTGEECRHPTTADDLRDALASDAPLTPAHVAALSACLTAIDGIFEVFLAMDVASIRCLPVFNFIRIAYAFVVLIKIYFAASSPKSELGKVIDKDHMKVEQHLENLLDKFRATAADDKSRPATKLLIVLAMLRSWFQKQNPKAPTAAAATSSDAPPTPGCPAAAAAPETARYDPRNGREQLQQQQQQQQQQQPEYPTANTPLQLLSEIATSDSASAPPQQQLTGGGGGGGGEFPWLNRLQPAAQQQQQPFVYGGGGPGPATTSDGTPTSLDPSGGGPIPWLGSGGPGPGTLAADFEYVGLGDGFARAMDLTLAGLADGGFGFGLGLGGPGGGYETGMRYVLQDPPYLDGMGGGGGEGGGAGGFGYQF</sequence>
<evidence type="ECO:0000259" key="9">
    <source>
        <dbReference type="PROSITE" id="PS50048"/>
    </source>
</evidence>
<evidence type="ECO:0000256" key="5">
    <source>
        <dbReference type="ARBA" id="ARBA00023125"/>
    </source>
</evidence>
<dbReference type="AlphaFoldDB" id="A0AAJ0C1Z6"/>
<feature type="compositionally biased region" description="Basic and acidic residues" evidence="8">
    <location>
        <begin position="218"/>
        <end position="234"/>
    </location>
</feature>
<keyword evidence="3" id="KW-0862">Zinc</keyword>
<dbReference type="RefSeq" id="XP_060284643.1">
    <property type="nucleotide sequence ID" value="XM_060424526.1"/>
</dbReference>
<feature type="compositionally biased region" description="Low complexity" evidence="8">
    <location>
        <begin position="10"/>
        <end position="32"/>
    </location>
</feature>
<feature type="region of interest" description="Disordered" evidence="8">
    <location>
        <begin position="182"/>
        <end position="247"/>
    </location>
</feature>
<dbReference type="GO" id="GO:0000981">
    <property type="term" value="F:DNA-binding transcription factor activity, RNA polymerase II-specific"/>
    <property type="evidence" value="ECO:0007669"/>
    <property type="project" value="InterPro"/>
</dbReference>
<evidence type="ECO:0000256" key="3">
    <source>
        <dbReference type="ARBA" id="ARBA00022833"/>
    </source>
</evidence>
<dbReference type="PROSITE" id="PS50048">
    <property type="entry name" value="ZN2_CY6_FUNGAL_2"/>
    <property type="match status" value="1"/>
</dbReference>
<comment type="subcellular location">
    <subcellularLocation>
        <location evidence="1">Nucleus</location>
    </subcellularLocation>
</comment>
<dbReference type="GeneID" id="85307713"/>
<keyword evidence="11" id="KW-1185">Reference proteome</keyword>
<protein>
    <submittedName>
        <fullName evidence="10">Fungal-specific transcription protein</fullName>
    </submittedName>
</protein>
<dbReference type="GO" id="GO:0001216">
    <property type="term" value="F:DNA-binding transcription activator activity"/>
    <property type="evidence" value="ECO:0007669"/>
    <property type="project" value="UniProtKB-ARBA"/>
</dbReference>
<evidence type="ECO:0000256" key="6">
    <source>
        <dbReference type="ARBA" id="ARBA00023163"/>
    </source>
</evidence>
<reference evidence="10" key="1">
    <citation type="submission" date="2023-06" db="EMBL/GenBank/DDBJ databases">
        <title>Genome-scale phylogeny and comparative genomics of the fungal order Sordariales.</title>
        <authorList>
            <consortium name="Lawrence Berkeley National Laboratory"/>
            <person name="Hensen N."/>
            <person name="Bonometti L."/>
            <person name="Westerberg I."/>
            <person name="Brannstrom I.O."/>
            <person name="Guillou S."/>
            <person name="Cros-Aarteil S."/>
            <person name="Calhoun S."/>
            <person name="Haridas S."/>
            <person name="Kuo A."/>
            <person name="Mondo S."/>
            <person name="Pangilinan J."/>
            <person name="Riley R."/>
            <person name="Labutti K."/>
            <person name="Andreopoulos B."/>
            <person name="Lipzen A."/>
            <person name="Chen C."/>
            <person name="Yanf M."/>
            <person name="Daum C."/>
            <person name="Ng V."/>
            <person name="Clum A."/>
            <person name="Steindorff A."/>
            <person name="Ohm R."/>
            <person name="Martin F."/>
            <person name="Silar P."/>
            <person name="Natvig D."/>
            <person name="Lalanne C."/>
            <person name="Gautier V."/>
            <person name="Ament-Velasquez S.L."/>
            <person name="Kruys A."/>
            <person name="Hutchinson M.I."/>
            <person name="Powell A.J."/>
            <person name="Barry K."/>
            <person name="Miller A.N."/>
            <person name="Grigoriev I.V."/>
            <person name="Debuchy R."/>
            <person name="Gladieux P."/>
            <person name="Thoren M.H."/>
            <person name="Johannesson H."/>
        </authorList>
    </citation>
    <scope>NUCLEOTIDE SEQUENCE</scope>
    <source>
        <strain evidence="10">8032-3</strain>
    </source>
</reference>
<evidence type="ECO:0000256" key="4">
    <source>
        <dbReference type="ARBA" id="ARBA00023015"/>
    </source>
</evidence>
<feature type="compositionally biased region" description="Polar residues" evidence="8">
    <location>
        <begin position="752"/>
        <end position="763"/>
    </location>
</feature>
<evidence type="ECO:0000256" key="7">
    <source>
        <dbReference type="ARBA" id="ARBA00023242"/>
    </source>
</evidence>
<dbReference type="PANTHER" id="PTHR31845">
    <property type="entry name" value="FINGER DOMAIN PROTEIN, PUTATIVE-RELATED"/>
    <property type="match status" value="1"/>
</dbReference>
<dbReference type="CDD" id="cd12148">
    <property type="entry name" value="fungal_TF_MHR"/>
    <property type="match status" value="1"/>
</dbReference>
<organism evidence="10 11">
    <name type="scientific">Phialemonium atrogriseum</name>
    <dbReference type="NCBI Taxonomy" id="1093897"/>
    <lineage>
        <taxon>Eukaryota</taxon>
        <taxon>Fungi</taxon>
        <taxon>Dikarya</taxon>
        <taxon>Ascomycota</taxon>
        <taxon>Pezizomycotina</taxon>
        <taxon>Sordariomycetes</taxon>
        <taxon>Sordariomycetidae</taxon>
        <taxon>Cephalothecales</taxon>
        <taxon>Cephalothecaceae</taxon>
        <taxon>Phialemonium</taxon>
    </lineage>
</organism>
<dbReference type="InterPro" id="IPR036864">
    <property type="entry name" value="Zn2-C6_fun-type_DNA-bd_sf"/>
</dbReference>
<dbReference type="GO" id="GO:0008270">
    <property type="term" value="F:zinc ion binding"/>
    <property type="evidence" value="ECO:0007669"/>
    <property type="project" value="InterPro"/>
</dbReference>
<feature type="region of interest" description="Disordered" evidence="8">
    <location>
        <begin position="1"/>
        <end position="45"/>
    </location>
</feature>
<keyword evidence="7" id="KW-0539">Nucleus</keyword>
<dbReference type="FunFam" id="4.10.240.10:FF:000003">
    <property type="entry name" value="C6 transcription factor (Leu3)"/>
    <property type="match status" value="1"/>
</dbReference>
<accession>A0AAJ0C1Z6</accession>
<proteinExistence type="predicted"/>
<dbReference type="CDD" id="cd00067">
    <property type="entry name" value="GAL4"/>
    <property type="match status" value="1"/>
</dbReference>
<feature type="region of interest" description="Disordered" evidence="8">
    <location>
        <begin position="752"/>
        <end position="777"/>
    </location>
</feature>
<dbReference type="InterPro" id="IPR001138">
    <property type="entry name" value="Zn2Cys6_DnaBD"/>
</dbReference>
<name>A0AAJ0C1Z6_9PEZI</name>
<evidence type="ECO:0000256" key="1">
    <source>
        <dbReference type="ARBA" id="ARBA00004123"/>
    </source>
</evidence>
<keyword evidence="5" id="KW-0238">DNA-binding</keyword>
<evidence type="ECO:0000313" key="10">
    <source>
        <dbReference type="EMBL" id="KAK1768430.1"/>
    </source>
</evidence>
<feature type="compositionally biased region" description="Gly residues" evidence="8">
    <location>
        <begin position="764"/>
        <end position="773"/>
    </location>
</feature>
<dbReference type="SMART" id="SM00066">
    <property type="entry name" value="GAL4"/>
    <property type="match status" value="1"/>
</dbReference>
<comment type="caution">
    <text evidence="10">The sequence shown here is derived from an EMBL/GenBank/DDBJ whole genome shotgun (WGS) entry which is preliminary data.</text>
</comment>
<dbReference type="Proteomes" id="UP001244011">
    <property type="component" value="Unassembled WGS sequence"/>
</dbReference>
<dbReference type="PANTHER" id="PTHR31845:SF39">
    <property type="entry name" value="TRANSCRIPTION FACTOR PBCR-RELATED"/>
    <property type="match status" value="1"/>
</dbReference>
<dbReference type="InterPro" id="IPR051089">
    <property type="entry name" value="prtT"/>
</dbReference>
<gene>
    <name evidence="10" type="ORF">QBC33DRAFT_449628</name>
</gene>
<dbReference type="Gene3D" id="4.10.240.10">
    <property type="entry name" value="Zn(2)-C6 fungal-type DNA-binding domain"/>
    <property type="match status" value="1"/>
</dbReference>
<keyword evidence="6" id="KW-0804">Transcription</keyword>
<feature type="compositionally biased region" description="Low complexity" evidence="8">
    <location>
        <begin position="684"/>
        <end position="710"/>
    </location>
</feature>
<feature type="domain" description="Zn(2)-C6 fungal-type" evidence="9">
    <location>
        <begin position="46"/>
        <end position="80"/>
    </location>
</feature>
<evidence type="ECO:0000256" key="8">
    <source>
        <dbReference type="SAM" id="MobiDB-lite"/>
    </source>
</evidence>